<organism evidence="8">
    <name type="scientific">Zooxanthella nutricula</name>
    <dbReference type="NCBI Taxonomy" id="1333877"/>
    <lineage>
        <taxon>Eukaryota</taxon>
        <taxon>Sar</taxon>
        <taxon>Alveolata</taxon>
        <taxon>Dinophyceae</taxon>
        <taxon>Peridiniales</taxon>
        <taxon>Peridiniales incertae sedis</taxon>
        <taxon>Zooxanthella</taxon>
    </lineage>
</organism>
<accession>A0A7S2L7I4</accession>
<dbReference type="InterPro" id="IPR041891">
    <property type="entry name" value="Alpha_CA_prokaryot-like"/>
</dbReference>
<dbReference type="GO" id="GO:0008270">
    <property type="term" value="F:zinc ion binding"/>
    <property type="evidence" value="ECO:0007669"/>
    <property type="project" value="InterPro"/>
</dbReference>
<feature type="domain" description="Alpha-carbonic anhydrase" evidence="7">
    <location>
        <begin position="1"/>
        <end position="197"/>
    </location>
</feature>
<dbReference type="InterPro" id="IPR023561">
    <property type="entry name" value="Carbonic_anhydrase_a-class"/>
</dbReference>
<evidence type="ECO:0000256" key="2">
    <source>
        <dbReference type="ARBA" id="ARBA00012925"/>
    </source>
</evidence>
<evidence type="ECO:0000313" key="8">
    <source>
        <dbReference type="EMBL" id="CAD9597173.1"/>
    </source>
</evidence>
<dbReference type="CDD" id="cd03124">
    <property type="entry name" value="alpha_CA_prokaryotic_like"/>
    <property type="match status" value="1"/>
</dbReference>
<dbReference type="PANTHER" id="PTHR18952:SF265">
    <property type="entry name" value="CARBONIC ANHYDRASE"/>
    <property type="match status" value="1"/>
</dbReference>
<keyword evidence="3" id="KW-0479">Metal-binding</keyword>
<keyword evidence="5" id="KW-0456">Lyase</keyword>
<dbReference type="Gene3D" id="3.10.200.10">
    <property type="entry name" value="Alpha carbonic anhydrase"/>
    <property type="match status" value="1"/>
</dbReference>
<comment type="catalytic activity">
    <reaction evidence="6">
        <text>hydrogencarbonate + H(+) = CO2 + H2O</text>
        <dbReference type="Rhea" id="RHEA:10748"/>
        <dbReference type="ChEBI" id="CHEBI:15377"/>
        <dbReference type="ChEBI" id="CHEBI:15378"/>
        <dbReference type="ChEBI" id="CHEBI:16526"/>
        <dbReference type="ChEBI" id="CHEBI:17544"/>
        <dbReference type="EC" id="4.2.1.1"/>
    </reaction>
</comment>
<dbReference type="InterPro" id="IPR001148">
    <property type="entry name" value="CA_dom"/>
</dbReference>
<evidence type="ECO:0000256" key="5">
    <source>
        <dbReference type="ARBA" id="ARBA00023239"/>
    </source>
</evidence>
<dbReference type="AlphaFoldDB" id="A0A7S2L7I4"/>
<evidence type="ECO:0000259" key="7">
    <source>
        <dbReference type="PROSITE" id="PS51144"/>
    </source>
</evidence>
<dbReference type="PANTHER" id="PTHR18952">
    <property type="entry name" value="CARBONIC ANHYDRASE"/>
    <property type="match status" value="1"/>
</dbReference>
<name>A0A7S2L7I4_9DINO</name>
<evidence type="ECO:0000256" key="6">
    <source>
        <dbReference type="ARBA" id="ARBA00048348"/>
    </source>
</evidence>
<dbReference type="EC" id="4.2.1.1" evidence="2"/>
<dbReference type="GO" id="GO:0004089">
    <property type="term" value="F:carbonate dehydratase activity"/>
    <property type="evidence" value="ECO:0007669"/>
    <property type="project" value="UniProtKB-EC"/>
</dbReference>
<evidence type="ECO:0000256" key="4">
    <source>
        <dbReference type="ARBA" id="ARBA00022833"/>
    </source>
</evidence>
<reference evidence="8" key="1">
    <citation type="submission" date="2021-01" db="EMBL/GenBank/DDBJ databases">
        <authorList>
            <person name="Corre E."/>
            <person name="Pelletier E."/>
            <person name="Niang G."/>
            <person name="Scheremetjew M."/>
            <person name="Finn R."/>
            <person name="Kale V."/>
            <person name="Holt S."/>
            <person name="Cochrane G."/>
            <person name="Meng A."/>
            <person name="Brown T."/>
            <person name="Cohen L."/>
        </authorList>
    </citation>
    <scope>NUCLEOTIDE SEQUENCE</scope>
    <source>
        <strain evidence="8">RCC3387</strain>
    </source>
</reference>
<evidence type="ECO:0000256" key="3">
    <source>
        <dbReference type="ARBA" id="ARBA00022723"/>
    </source>
</evidence>
<gene>
    <name evidence="8" type="ORF">BRAN1462_LOCUS36657</name>
</gene>
<evidence type="ECO:0000256" key="1">
    <source>
        <dbReference type="ARBA" id="ARBA00010718"/>
    </source>
</evidence>
<sequence length="202" mass="23092">MVLEARGGGCNRVGLESDNHTWYASFAMAGCTNLTATWHGRKYTLQQIHFHIESENMLHGHHMDMEVHMVHKSADNRSLVIGLFVQRSHIVVEENRFLDRLLELHYSSDAITSGVLENPYLGTMKTGDRFYSFLGSLTTPPCTPNLEWVLIQDILYVAPRDIQKFEHFLKTRPQADSYGHDDRPVQPLNFRPIKIGKVSAIM</sequence>
<dbReference type="PROSITE" id="PS51257">
    <property type="entry name" value="PROKAR_LIPOPROTEIN"/>
    <property type="match status" value="1"/>
</dbReference>
<proteinExistence type="inferred from homology"/>
<comment type="similarity">
    <text evidence="1">Belongs to the alpha-carbonic anhydrase family.</text>
</comment>
<dbReference type="Pfam" id="PF00194">
    <property type="entry name" value="Carb_anhydrase"/>
    <property type="match status" value="1"/>
</dbReference>
<dbReference type="SUPFAM" id="SSF51069">
    <property type="entry name" value="Carbonic anhydrase"/>
    <property type="match status" value="1"/>
</dbReference>
<keyword evidence="4" id="KW-0862">Zinc</keyword>
<dbReference type="InterPro" id="IPR036398">
    <property type="entry name" value="CA_dom_sf"/>
</dbReference>
<dbReference type="SMART" id="SM01057">
    <property type="entry name" value="Carb_anhydrase"/>
    <property type="match status" value="1"/>
</dbReference>
<protein>
    <recommendedName>
        <fullName evidence="2">carbonic anhydrase</fullName>
        <ecNumber evidence="2">4.2.1.1</ecNumber>
    </recommendedName>
</protein>
<dbReference type="PROSITE" id="PS51144">
    <property type="entry name" value="ALPHA_CA_2"/>
    <property type="match status" value="1"/>
</dbReference>
<dbReference type="EMBL" id="HBGW01057705">
    <property type="protein sequence ID" value="CAD9597173.1"/>
    <property type="molecule type" value="Transcribed_RNA"/>
</dbReference>